<dbReference type="AlphaFoldDB" id="A0A4Z1KY72"/>
<name>A0A4Z1KY72_9HELO</name>
<keyword evidence="1" id="KW-0812">Transmembrane</keyword>
<evidence type="ECO:0000313" key="3">
    <source>
        <dbReference type="Proteomes" id="UP000297280"/>
    </source>
</evidence>
<keyword evidence="1" id="KW-1133">Transmembrane helix</keyword>
<evidence type="ECO:0000256" key="1">
    <source>
        <dbReference type="SAM" id="Phobius"/>
    </source>
</evidence>
<dbReference type="Proteomes" id="UP000297280">
    <property type="component" value="Unassembled WGS sequence"/>
</dbReference>
<feature type="transmembrane region" description="Helical" evidence="1">
    <location>
        <begin position="53"/>
        <end position="74"/>
    </location>
</feature>
<dbReference type="EMBL" id="PQXO01000105">
    <property type="protein sequence ID" value="TGO89527.1"/>
    <property type="molecule type" value="Genomic_DNA"/>
</dbReference>
<organism evidence="2 3">
    <name type="scientific">Botrytis porri</name>
    <dbReference type="NCBI Taxonomy" id="87229"/>
    <lineage>
        <taxon>Eukaryota</taxon>
        <taxon>Fungi</taxon>
        <taxon>Dikarya</taxon>
        <taxon>Ascomycota</taxon>
        <taxon>Pezizomycotina</taxon>
        <taxon>Leotiomycetes</taxon>
        <taxon>Helotiales</taxon>
        <taxon>Sclerotiniaceae</taxon>
        <taxon>Botrytis</taxon>
    </lineage>
</organism>
<protein>
    <submittedName>
        <fullName evidence="2">Uncharacterized protein</fullName>
    </submittedName>
</protein>
<evidence type="ECO:0000313" key="2">
    <source>
        <dbReference type="EMBL" id="TGO89527.1"/>
    </source>
</evidence>
<gene>
    <name evidence="2" type="ORF">BPOR_0105g00110</name>
</gene>
<proteinExistence type="predicted"/>
<keyword evidence="1" id="KW-0472">Membrane</keyword>
<reference evidence="2 3" key="1">
    <citation type="submission" date="2017-12" db="EMBL/GenBank/DDBJ databases">
        <title>Comparative genomics of Botrytis spp.</title>
        <authorList>
            <person name="Valero-Jimenez C.A."/>
            <person name="Tapia P."/>
            <person name="Veloso J."/>
            <person name="Silva-Moreno E."/>
            <person name="Staats M."/>
            <person name="Valdes J.H."/>
            <person name="Van Kan J.A.L."/>
        </authorList>
    </citation>
    <scope>NUCLEOTIDE SEQUENCE [LARGE SCALE GENOMIC DNA]</scope>
    <source>
        <strain evidence="2 3">MUCL3349</strain>
    </source>
</reference>
<keyword evidence="3" id="KW-1185">Reference proteome</keyword>
<accession>A0A4Z1KY72</accession>
<sequence length="216" mass="24541">MEPTIRTVPQCGRAGLYFPLAAVQVLPPPLRPEFFHFGTGYQFIRTSIRPNNLHVRGSVLVTFLLYPAIVFHFIPRSFHKVHISDFPNYSHCTNHNRPQPSRMNTSSITLPSIFKAMPSLSPHLLQARSASPVSSLKARLDPTILEVPSADIKATKEQSDAFEKWFDDLPKDSKKKLRKFQKEHGLTRDQLILAALKKWAPDYVGPFKMAMFFGIV</sequence>
<comment type="caution">
    <text evidence="2">The sequence shown here is derived from an EMBL/GenBank/DDBJ whole genome shotgun (WGS) entry which is preliminary data.</text>
</comment>